<dbReference type="EMBL" id="CP050549">
    <property type="protein sequence ID" value="QND41806.1"/>
    <property type="molecule type" value="Genomic_DNA"/>
</dbReference>
<reference evidence="2" key="1">
    <citation type="journal article" date="2020" name="Mol. Plant Microbe">
        <title>Rhizobial microsymbionts of the narrowly endemic Oxytropis species growing in Kamchatka are characterized by significant genetic diversity and possess a set of genes that are associated with T3SS and T6SS secretion systems and can affect the development of symbiosis.</title>
        <authorList>
            <person name="Safronova V."/>
            <person name="Guro P."/>
            <person name="Sazanova A."/>
            <person name="Kuznetsova I."/>
            <person name="Belimov A."/>
            <person name="Yakubov V."/>
            <person name="Chirak E."/>
            <person name="Afonin A."/>
            <person name="Gogolev Y."/>
            <person name="Andronov E."/>
            <person name="Tikhonovich I."/>
        </authorList>
    </citation>
    <scope>NUCLEOTIDE SEQUENCE [LARGE SCALE GENOMIC DNA]</scope>
    <source>
        <strain evidence="2">RCAM0610</strain>
    </source>
</reference>
<dbReference type="Proteomes" id="UP000515518">
    <property type="component" value="Chromosome"/>
</dbReference>
<sequence>MMNIMKRRRGIDLQGGRGSPTYIGELEDVATDLRSMMEWECVGGRCVVCEREAWLDRWDIQRRRSSIILSELAKRLRCRGCGNTTGNRIILGRLPRD</sequence>
<organism evidence="1 2">
    <name type="scientific">Rhizobium leguminosarum bv. viciae</name>
    <dbReference type="NCBI Taxonomy" id="387"/>
    <lineage>
        <taxon>Bacteria</taxon>
        <taxon>Pseudomonadati</taxon>
        <taxon>Pseudomonadota</taxon>
        <taxon>Alphaproteobacteria</taxon>
        <taxon>Hyphomicrobiales</taxon>
        <taxon>Rhizobiaceae</taxon>
        <taxon>Rhizobium/Agrobacterium group</taxon>
        <taxon>Rhizobium</taxon>
    </lineage>
</organism>
<gene>
    <name evidence="1" type="ORF">HB770_03985</name>
</gene>
<accession>A0A7G6RHS4</accession>
<protein>
    <submittedName>
        <fullName evidence="1">Uncharacterized protein</fullName>
    </submittedName>
</protein>
<evidence type="ECO:0000313" key="1">
    <source>
        <dbReference type="EMBL" id="QND41806.1"/>
    </source>
</evidence>
<dbReference type="AlphaFoldDB" id="A0A7G6RHS4"/>
<name>A0A7G6RHS4_RHILV</name>
<evidence type="ECO:0000313" key="2">
    <source>
        <dbReference type="Proteomes" id="UP000515518"/>
    </source>
</evidence>
<proteinExistence type="predicted"/>